<dbReference type="EMBL" id="RQTK01001403">
    <property type="protein sequence ID" value="RUS70468.1"/>
    <property type="molecule type" value="Genomic_DNA"/>
</dbReference>
<evidence type="ECO:0000313" key="2">
    <source>
        <dbReference type="Proteomes" id="UP000271974"/>
    </source>
</evidence>
<organism evidence="1 2">
    <name type="scientific">Elysia chlorotica</name>
    <name type="common">Eastern emerald elysia</name>
    <name type="synonym">Sea slug</name>
    <dbReference type="NCBI Taxonomy" id="188477"/>
    <lineage>
        <taxon>Eukaryota</taxon>
        <taxon>Metazoa</taxon>
        <taxon>Spiralia</taxon>
        <taxon>Lophotrochozoa</taxon>
        <taxon>Mollusca</taxon>
        <taxon>Gastropoda</taxon>
        <taxon>Heterobranchia</taxon>
        <taxon>Euthyneura</taxon>
        <taxon>Panpulmonata</taxon>
        <taxon>Sacoglossa</taxon>
        <taxon>Placobranchoidea</taxon>
        <taxon>Plakobranchidae</taxon>
        <taxon>Elysia</taxon>
    </lineage>
</organism>
<proteinExistence type="predicted"/>
<comment type="caution">
    <text evidence="1">The sequence shown here is derived from an EMBL/GenBank/DDBJ whole genome shotgun (WGS) entry which is preliminary data.</text>
</comment>
<protein>
    <submittedName>
        <fullName evidence="1">Uncharacterized protein</fullName>
    </submittedName>
</protein>
<dbReference type="AlphaFoldDB" id="A0A433SMT3"/>
<keyword evidence="2" id="KW-1185">Reference proteome</keyword>
<name>A0A433SMT3_ELYCH</name>
<evidence type="ECO:0000313" key="1">
    <source>
        <dbReference type="EMBL" id="RUS70468.1"/>
    </source>
</evidence>
<sequence>MVYPHIHLSDSSLGAHPQYNQSFCVYLQVIRQCQELNIPTQERQKILVIRQCRELSIPTQERQKVLVEDEEPVTVFLMLDTFELRRLILRHPETKTVLPNEVAKYRAIFLKYSDFIAGVRADPSVLSWCSNPSQRDYLQLRRLILRHPETKTVLPNEVAKYRAIFLKYSDFIAGVRADPSVLSWCSNPSQRDYLQETSDEVVQIYRILKRNIDSRSTQEPVNRDFGTWVVM</sequence>
<dbReference type="InterPro" id="IPR042222">
    <property type="entry name" value="Dynein_2_N"/>
</dbReference>
<dbReference type="Gene3D" id="1.20.140.100">
    <property type="entry name" value="Dynein heavy chain, N-terminal domain 2"/>
    <property type="match status" value="1"/>
</dbReference>
<gene>
    <name evidence="1" type="ORF">EGW08_021776</name>
</gene>
<dbReference type="OrthoDB" id="10446717at2759"/>
<accession>A0A433SMT3</accession>
<dbReference type="Proteomes" id="UP000271974">
    <property type="component" value="Unassembled WGS sequence"/>
</dbReference>
<reference evidence="1 2" key="1">
    <citation type="submission" date="2019-01" db="EMBL/GenBank/DDBJ databases">
        <title>A draft genome assembly of the solar-powered sea slug Elysia chlorotica.</title>
        <authorList>
            <person name="Cai H."/>
            <person name="Li Q."/>
            <person name="Fang X."/>
            <person name="Li J."/>
            <person name="Curtis N.E."/>
            <person name="Altenburger A."/>
            <person name="Shibata T."/>
            <person name="Feng M."/>
            <person name="Maeda T."/>
            <person name="Schwartz J.A."/>
            <person name="Shigenobu S."/>
            <person name="Lundholm N."/>
            <person name="Nishiyama T."/>
            <person name="Yang H."/>
            <person name="Hasebe M."/>
            <person name="Li S."/>
            <person name="Pierce S.K."/>
            <person name="Wang J."/>
        </authorList>
    </citation>
    <scope>NUCLEOTIDE SEQUENCE [LARGE SCALE GENOMIC DNA]</scope>
    <source>
        <strain evidence="1">EC2010</strain>
        <tissue evidence="1">Whole organism of an adult</tissue>
    </source>
</reference>